<proteinExistence type="predicted"/>
<feature type="domain" description="PIN" evidence="5">
    <location>
        <begin position="3"/>
        <end position="109"/>
    </location>
</feature>
<evidence type="ECO:0000256" key="4">
    <source>
        <dbReference type="ARBA" id="ARBA00022842"/>
    </source>
</evidence>
<dbReference type="CDD" id="cd18682">
    <property type="entry name" value="PIN_VapC-like"/>
    <property type="match status" value="1"/>
</dbReference>
<dbReference type="GO" id="GO:0046872">
    <property type="term" value="F:metal ion binding"/>
    <property type="evidence" value="ECO:0007669"/>
    <property type="project" value="UniProtKB-KW"/>
</dbReference>
<reference evidence="7 8" key="1">
    <citation type="submission" date="2018-06" db="EMBL/GenBank/DDBJ databases">
        <authorList>
            <consortium name="Pathogen Informatics"/>
            <person name="Doyle S."/>
        </authorList>
    </citation>
    <scope>NUCLEOTIDE SEQUENCE [LARGE SCALE GENOMIC DNA]</scope>
    <source>
        <strain evidence="7 8">NCTC11820</strain>
    </source>
</reference>
<keyword evidence="4" id="KW-0460">Magnesium</keyword>
<evidence type="ECO:0000259" key="5">
    <source>
        <dbReference type="Pfam" id="PF01850"/>
    </source>
</evidence>
<name>A0A2X2YQ08_9ACTO</name>
<evidence type="ECO:0000313" key="8">
    <source>
        <dbReference type="Proteomes" id="UP000250245"/>
    </source>
</evidence>
<dbReference type="Proteomes" id="UP000553981">
    <property type="component" value="Unassembled WGS sequence"/>
</dbReference>
<keyword evidence="2" id="KW-0479">Metal-binding</keyword>
<dbReference type="InterPro" id="IPR029060">
    <property type="entry name" value="PIN-like_dom_sf"/>
</dbReference>
<dbReference type="Pfam" id="PF01850">
    <property type="entry name" value="PIN"/>
    <property type="match status" value="1"/>
</dbReference>
<reference evidence="6 9" key="2">
    <citation type="submission" date="2020-04" db="EMBL/GenBank/DDBJ databases">
        <title>Antimicrobial susceptibility and clonality of vaginal-derived multi-drug resistant Mobiluncus isolates in China.</title>
        <authorList>
            <person name="Zhang X."/>
        </authorList>
    </citation>
    <scope>NUCLEOTIDE SEQUENCE [LARGE SCALE GENOMIC DNA]</scope>
    <source>
        <strain evidence="6 9">19</strain>
    </source>
</reference>
<dbReference type="Proteomes" id="UP000250245">
    <property type="component" value="Unassembled WGS sequence"/>
</dbReference>
<keyword evidence="3" id="KW-0378">Hydrolase</keyword>
<evidence type="ECO:0000313" key="7">
    <source>
        <dbReference type="EMBL" id="SQB65033.1"/>
    </source>
</evidence>
<dbReference type="SUPFAM" id="SSF88723">
    <property type="entry name" value="PIN domain-like"/>
    <property type="match status" value="1"/>
</dbReference>
<dbReference type="AlphaFoldDB" id="A0A2X2YQ08"/>
<evidence type="ECO:0000313" key="6">
    <source>
        <dbReference type="EMBL" id="NMW87577.1"/>
    </source>
</evidence>
<dbReference type="InterPro" id="IPR002716">
    <property type="entry name" value="PIN_dom"/>
</dbReference>
<evidence type="ECO:0000256" key="3">
    <source>
        <dbReference type="ARBA" id="ARBA00022801"/>
    </source>
</evidence>
<keyword evidence="1" id="KW-0540">Nuclease</keyword>
<dbReference type="GO" id="GO:0016787">
    <property type="term" value="F:hydrolase activity"/>
    <property type="evidence" value="ECO:0007669"/>
    <property type="project" value="UniProtKB-KW"/>
</dbReference>
<sequence length="120" mass="12822">MFVLDASALLAFLQEEPGCQRVEQTLGQGVVSAANWSEVIQKLISRGADVSLATNLLFSYGLKVREVSESDAVAAAQMWQPGTSLSLGDRLCLALGKRLNATVLTADKAWGEGNGIEQIR</sequence>
<dbReference type="RefSeq" id="WP_013189281.1">
    <property type="nucleotide sequence ID" value="NZ_CP068112.1"/>
</dbReference>
<evidence type="ECO:0000256" key="2">
    <source>
        <dbReference type="ARBA" id="ARBA00022723"/>
    </source>
</evidence>
<accession>A0A2X2YQ08</accession>
<organism evidence="7 8">
    <name type="scientific">Mobiluncus curtisii</name>
    <dbReference type="NCBI Taxonomy" id="2051"/>
    <lineage>
        <taxon>Bacteria</taxon>
        <taxon>Bacillati</taxon>
        <taxon>Actinomycetota</taxon>
        <taxon>Actinomycetes</taxon>
        <taxon>Actinomycetales</taxon>
        <taxon>Actinomycetaceae</taxon>
        <taxon>Mobiluncus</taxon>
    </lineage>
</organism>
<dbReference type="Gene3D" id="3.40.50.1010">
    <property type="entry name" value="5'-nuclease"/>
    <property type="match status" value="1"/>
</dbReference>
<dbReference type="GO" id="GO:0004518">
    <property type="term" value="F:nuclease activity"/>
    <property type="evidence" value="ECO:0007669"/>
    <property type="project" value="UniProtKB-KW"/>
</dbReference>
<evidence type="ECO:0000256" key="1">
    <source>
        <dbReference type="ARBA" id="ARBA00022722"/>
    </source>
</evidence>
<protein>
    <submittedName>
        <fullName evidence="6">Type II toxin-antitoxin system VapC family toxin</fullName>
    </submittedName>
</protein>
<dbReference type="OMA" id="YISIINW"/>
<dbReference type="GeneID" id="55565408"/>
<dbReference type="EMBL" id="UASJ01000001">
    <property type="protein sequence ID" value="SQB65033.1"/>
    <property type="molecule type" value="Genomic_DNA"/>
</dbReference>
<evidence type="ECO:0000313" key="9">
    <source>
        <dbReference type="Proteomes" id="UP000553981"/>
    </source>
</evidence>
<dbReference type="EMBL" id="JABCUI010000003">
    <property type="protein sequence ID" value="NMW87577.1"/>
    <property type="molecule type" value="Genomic_DNA"/>
</dbReference>
<gene>
    <name evidence="6" type="ORF">HHJ67_07410</name>
    <name evidence="7" type="ORF">NCTC11820_01305</name>
</gene>